<dbReference type="InterPro" id="IPR003968">
    <property type="entry name" value="K_chnl_volt-dep_Kv"/>
</dbReference>
<proteinExistence type="predicted"/>
<dbReference type="InterPro" id="IPR005821">
    <property type="entry name" value="Ion_trans_dom"/>
</dbReference>
<keyword evidence="7" id="KW-0851">Voltage-gated channel</keyword>
<dbReference type="SUPFAM" id="SSF81324">
    <property type="entry name" value="Voltage-gated potassium channels"/>
    <property type="match status" value="1"/>
</dbReference>
<keyword evidence="3" id="KW-1003">Cell membrane</keyword>
<dbReference type="InterPro" id="IPR003971">
    <property type="entry name" value="K_chnl_volt-dep_Kv5/Kv9"/>
</dbReference>
<feature type="transmembrane region" description="Helical" evidence="14">
    <location>
        <begin position="330"/>
        <end position="351"/>
    </location>
</feature>
<keyword evidence="10" id="KW-0406">Ion transport</keyword>
<dbReference type="GO" id="GO:0001508">
    <property type="term" value="P:action potential"/>
    <property type="evidence" value="ECO:0007669"/>
    <property type="project" value="TreeGrafter"/>
</dbReference>
<dbReference type="Gene3D" id="1.10.287.70">
    <property type="match status" value="1"/>
</dbReference>
<evidence type="ECO:0000256" key="11">
    <source>
        <dbReference type="ARBA" id="ARBA00023136"/>
    </source>
</evidence>
<dbReference type="Proteomes" id="UP000287033">
    <property type="component" value="Unassembled WGS sequence"/>
</dbReference>
<keyword evidence="2" id="KW-0813">Transport</keyword>
<evidence type="ECO:0000259" key="16">
    <source>
        <dbReference type="Pfam" id="PF02214"/>
    </source>
</evidence>
<feature type="compositionally biased region" description="Low complexity" evidence="13">
    <location>
        <begin position="1"/>
        <end position="23"/>
    </location>
</feature>
<keyword evidence="9 14" id="KW-1133">Transmembrane helix</keyword>
<reference evidence="17 18" key="1">
    <citation type="journal article" date="2018" name="Nat. Ecol. Evol.">
        <title>Shark genomes provide insights into elasmobranch evolution and the origin of vertebrates.</title>
        <authorList>
            <person name="Hara Y"/>
            <person name="Yamaguchi K"/>
            <person name="Onimaru K"/>
            <person name="Kadota M"/>
            <person name="Koyanagi M"/>
            <person name="Keeley SD"/>
            <person name="Tatsumi K"/>
            <person name="Tanaka K"/>
            <person name="Motone F"/>
            <person name="Kageyama Y"/>
            <person name="Nozu R"/>
            <person name="Adachi N"/>
            <person name="Nishimura O"/>
            <person name="Nakagawa R"/>
            <person name="Tanegashima C"/>
            <person name="Kiyatake I"/>
            <person name="Matsumoto R"/>
            <person name="Murakumo K"/>
            <person name="Nishida K"/>
            <person name="Terakita A"/>
            <person name="Kuratani S"/>
            <person name="Sato K"/>
            <person name="Hyodo S Kuraku.S."/>
        </authorList>
    </citation>
    <scope>NUCLEOTIDE SEQUENCE [LARGE SCALE GENOMIC DNA]</scope>
</reference>
<dbReference type="GO" id="GO:0051260">
    <property type="term" value="P:protein homooligomerization"/>
    <property type="evidence" value="ECO:0007669"/>
    <property type="project" value="InterPro"/>
</dbReference>
<dbReference type="Pfam" id="PF00520">
    <property type="entry name" value="Ion_trans"/>
    <property type="match status" value="1"/>
</dbReference>
<feature type="transmembrane region" description="Helical" evidence="14">
    <location>
        <begin position="237"/>
        <end position="257"/>
    </location>
</feature>
<dbReference type="PRINTS" id="PR01491">
    <property type="entry name" value="KVCHANNEL"/>
</dbReference>
<dbReference type="GO" id="GO:0008076">
    <property type="term" value="C:voltage-gated potassium channel complex"/>
    <property type="evidence" value="ECO:0007669"/>
    <property type="project" value="InterPro"/>
</dbReference>
<evidence type="ECO:0000313" key="18">
    <source>
        <dbReference type="Proteomes" id="UP000287033"/>
    </source>
</evidence>
<dbReference type="PRINTS" id="PR01494">
    <property type="entry name" value="KV9CHANNEL"/>
</dbReference>
<keyword evidence="11 14" id="KW-0472">Membrane</keyword>
<feature type="domain" description="Ion transport" evidence="15">
    <location>
        <begin position="211"/>
        <end position="424"/>
    </location>
</feature>
<feature type="domain" description="Potassium channel tetramerisation-type BTB" evidence="16">
    <location>
        <begin position="39"/>
        <end position="140"/>
    </location>
</feature>
<evidence type="ECO:0000313" key="17">
    <source>
        <dbReference type="EMBL" id="GCC33417.1"/>
    </source>
</evidence>
<dbReference type="SUPFAM" id="SSF54695">
    <property type="entry name" value="POZ domain"/>
    <property type="match status" value="1"/>
</dbReference>
<evidence type="ECO:0000256" key="13">
    <source>
        <dbReference type="SAM" id="MobiDB-lite"/>
    </source>
</evidence>
<comment type="subcellular location">
    <subcellularLocation>
        <location evidence="1">Cell membrane</location>
        <topology evidence="1">Multi-pass membrane protein</topology>
    </subcellularLocation>
</comment>
<evidence type="ECO:0000256" key="7">
    <source>
        <dbReference type="ARBA" id="ARBA00022882"/>
    </source>
</evidence>
<dbReference type="GO" id="GO:0005251">
    <property type="term" value="F:delayed rectifier potassium channel activity"/>
    <property type="evidence" value="ECO:0007669"/>
    <property type="project" value="TreeGrafter"/>
</dbReference>
<keyword evidence="18" id="KW-1185">Reference proteome</keyword>
<dbReference type="STRING" id="137246.A0A401SSN5"/>
<dbReference type="FunFam" id="1.10.287.70:FF:000005">
    <property type="entry name" value="potassium voltage-gated channel subfamily G member 1"/>
    <property type="match status" value="1"/>
</dbReference>
<dbReference type="Gene3D" id="3.30.710.10">
    <property type="entry name" value="Potassium Channel Kv1.1, Chain A"/>
    <property type="match status" value="1"/>
</dbReference>
<evidence type="ECO:0000256" key="3">
    <source>
        <dbReference type="ARBA" id="ARBA00022475"/>
    </source>
</evidence>
<feature type="region of interest" description="Disordered" evidence="13">
    <location>
        <begin position="1"/>
        <end position="40"/>
    </location>
</feature>
<organism evidence="17 18">
    <name type="scientific">Chiloscyllium punctatum</name>
    <name type="common">Brownbanded bambooshark</name>
    <name type="synonym">Hemiscyllium punctatum</name>
    <dbReference type="NCBI Taxonomy" id="137246"/>
    <lineage>
        <taxon>Eukaryota</taxon>
        <taxon>Metazoa</taxon>
        <taxon>Chordata</taxon>
        <taxon>Craniata</taxon>
        <taxon>Vertebrata</taxon>
        <taxon>Chondrichthyes</taxon>
        <taxon>Elasmobranchii</taxon>
        <taxon>Galeomorphii</taxon>
        <taxon>Galeoidea</taxon>
        <taxon>Orectolobiformes</taxon>
        <taxon>Hemiscylliidae</taxon>
        <taxon>Chiloscyllium</taxon>
    </lineage>
</organism>
<evidence type="ECO:0000256" key="9">
    <source>
        <dbReference type="ARBA" id="ARBA00022989"/>
    </source>
</evidence>
<keyword evidence="4" id="KW-0633">Potassium transport</keyword>
<gene>
    <name evidence="17" type="ORF">chiPu_0011886</name>
</gene>
<dbReference type="InterPro" id="IPR028325">
    <property type="entry name" value="VG_K_chnl"/>
</dbReference>
<feature type="compositionally biased region" description="Pro residues" evidence="13">
    <location>
        <begin position="24"/>
        <end position="36"/>
    </location>
</feature>
<keyword evidence="5 14" id="KW-0812">Transmembrane</keyword>
<name>A0A401SSN5_CHIPU</name>
<dbReference type="EMBL" id="BEZZ01000514">
    <property type="protein sequence ID" value="GCC33417.1"/>
    <property type="molecule type" value="Genomic_DNA"/>
</dbReference>
<evidence type="ECO:0000256" key="4">
    <source>
        <dbReference type="ARBA" id="ARBA00022538"/>
    </source>
</evidence>
<dbReference type="PANTHER" id="PTHR11537">
    <property type="entry name" value="VOLTAGE-GATED POTASSIUM CHANNEL"/>
    <property type="match status" value="1"/>
</dbReference>
<feature type="transmembrane region" description="Helical" evidence="14">
    <location>
        <begin position="394"/>
        <end position="415"/>
    </location>
</feature>
<dbReference type="InterPro" id="IPR011333">
    <property type="entry name" value="SKP1/BTB/POZ_sf"/>
</dbReference>
<dbReference type="AlphaFoldDB" id="A0A401SSN5"/>
<evidence type="ECO:0000256" key="8">
    <source>
        <dbReference type="ARBA" id="ARBA00022958"/>
    </source>
</evidence>
<sequence length="461" mass="50854">MEEWGWSGSSSSSSDGEAVSPGDSPEPSPGPGPGPEAPLRLNVGGSRFVLARQQAAVLPGSRLGKLALCRSLEHGLRLADDYSPERDEFFFDRDPAVFREVWQLYRSGRPGPSPGLGLCSRRYRSELRYWGVPRARAQRCCRLLLRERRQREAEEEQLRRQLQAVLGLGLGLGLSPDSGPWLSRLRGRVWELLERPPCTVTGRLLWVSGCLTVLLSITVLILGTVPELSGSPGPTLWLLEAACSCALSAQLVLRLVSAPQPHRFLLRPINLAHLLALLPFYSELAAGRPGPGQHSRLLQAARPLRVFRVLTLARYSTGLRAFGFTLRRCSQQVCCLLLFMALGIFTFSALVHQAEHHLPGTNFTSIPAAWWWAAVSISTVGYGDTTPETLLGRVFAFACISFGIILNGMPISMLFNKFSDYYAKLKALERASVLKERGGIALKDRARRKLVQCCGNQVSRD</sequence>
<evidence type="ECO:0000256" key="12">
    <source>
        <dbReference type="ARBA" id="ARBA00023303"/>
    </source>
</evidence>
<evidence type="ECO:0008006" key="19">
    <source>
        <dbReference type="Google" id="ProtNLM"/>
    </source>
</evidence>
<feature type="transmembrane region" description="Helical" evidence="14">
    <location>
        <begin position="204"/>
        <end position="225"/>
    </location>
</feature>
<evidence type="ECO:0000259" key="15">
    <source>
        <dbReference type="Pfam" id="PF00520"/>
    </source>
</evidence>
<dbReference type="InterPro" id="IPR003131">
    <property type="entry name" value="T1-type_BTB"/>
</dbReference>
<dbReference type="PRINTS" id="PR00169">
    <property type="entry name" value="KCHANNEL"/>
</dbReference>
<dbReference type="Pfam" id="PF02214">
    <property type="entry name" value="BTB_2"/>
    <property type="match status" value="1"/>
</dbReference>
<evidence type="ECO:0000256" key="10">
    <source>
        <dbReference type="ARBA" id="ARBA00023065"/>
    </source>
</evidence>
<dbReference type="OrthoDB" id="415460at2759"/>
<dbReference type="Gene3D" id="1.20.120.350">
    <property type="entry name" value="Voltage-gated potassium channels. Chain C"/>
    <property type="match status" value="1"/>
</dbReference>
<keyword evidence="6" id="KW-0631">Potassium channel</keyword>
<keyword evidence="8" id="KW-0630">Potassium</keyword>
<keyword evidence="12" id="KW-0407">Ion channel</keyword>
<dbReference type="InterPro" id="IPR027359">
    <property type="entry name" value="Volt_channel_dom_sf"/>
</dbReference>
<evidence type="ECO:0000256" key="6">
    <source>
        <dbReference type="ARBA" id="ARBA00022826"/>
    </source>
</evidence>
<evidence type="ECO:0000256" key="1">
    <source>
        <dbReference type="ARBA" id="ARBA00004651"/>
    </source>
</evidence>
<evidence type="ECO:0000256" key="2">
    <source>
        <dbReference type="ARBA" id="ARBA00022448"/>
    </source>
</evidence>
<dbReference type="PANTHER" id="PTHR11537:SF65">
    <property type="entry name" value="BTB DOMAIN-CONTAINING PROTEIN"/>
    <property type="match status" value="1"/>
</dbReference>
<evidence type="ECO:0000256" key="5">
    <source>
        <dbReference type="ARBA" id="ARBA00022692"/>
    </source>
</evidence>
<protein>
    <recommendedName>
        <fullName evidence="19">BTB domain-containing protein</fullName>
    </recommendedName>
</protein>
<accession>A0A401SSN5</accession>
<feature type="transmembrane region" description="Helical" evidence="14">
    <location>
        <begin position="363"/>
        <end position="382"/>
    </location>
</feature>
<evidence type="ECO:0000256" key="14">
    <source>
        <dbReference type="SAM" id="Phobius"/>
    </source>
</evidence>
<comment type="caution">
    <text evidence="17">The sequence shown here is derived from an EMBL/GenBank/DDBJ whole genome shotgun (WGS) entry which is preliminary data.</text>
</comment>